<keyword evidence="4" id="KW-1185">Reference proteome</keyword>
<dbReference type="AlphaFoldDB" id="A0A849I4G4"/>
<evidence type="ECO:0000313" key="3">
    <source>
        <dbReference type="EMBL" id="NNM72584.1"/>
    </source>
</evidence>
<keyword evidence="1" id="KW-0175">Coiled coil</keyword>
<dbReference type="RefSeq" id="WP_171218042.1">
    <property type="nucleotide sequence ID" value="NZ_JABEPP010000002.1"/>
</dbReference>
<gene>
    <name evidence="3" type="ORF">HJG44_09335</name>
</gene>
<sequence length="75" mass="8542">MRCFFHVISADKQILDRTGVEVSSVEDARAQALQAISELRRENPSLERSWDGYHLNVVDDTGRTLFSLALTEFQT</sequence>
<evidence type="ECO:0000259" key="2">
    <source>
        <dbReference type="Pfam" id="PF21834"/>
    </source>
</evidence>
<protein>
    <recommendedName>
        <fullName evidence="2">DUF6894 domain-containing protein</fullName>
    </recommendedName>
</protein>
<dbReference type="Proteomes" id="UP000564885">
    <property type="component" value="Unassembled WGS sequence"/>
</dbReference>
<feature type="coiled-coil region" evidence="1">
    <location>
        <begin position="22"/>
        <end position="49"/>
    </location>
</feature>
<feature type="domain" description="DUF6894" evidence="2">
    <location>
        <begin position="2"/>
        <end position="71"/>
    </location>
</feature>
<dbReference type="EMBL" id="JABEPP010000002">
    <property type="protein sequence ID" value="NNM72584.1"/>
    <property type="molecule type" value="Genomic_DNA"/>
</dbReference>
<reference evidence="3 4" key="1">
    <citation type="submission" date="2020-04" db="EMBL/GenBank/DDBJ databases">
        <title>Enterovirga sp. isolate from soil.</title>
        <authorList>
            <person name="Chea S."/>
            <person name="Kim D.-U."/>
        </authorList>
    </citation>
    <scope>NUCLEOTIDE SEQUENCE [LARGE SCALE GENOMIC DNA]</scope>
    <source>
        <strain evidence="3 4">DB1703</strain>
    </source>
</reference>
<accession>A0A849I4G4</accession>
<organism evidence="3 4">
    <name type="scientific">Enterovirga aerilata</name>
    <dbReference type="NCBI Taxonomy" id="2730920"/>
    <lineage>
        <taxon>Bacteria</taxon>
        <taxon>Pseudomonadati</taxon>
        <taxon>Pseudomonadota</taxon>
        <taxon>Alphaproteobacteria</taxon>
        <taxon>Hyphomicrobiales</taxon>
        <taxon>Methylobacteriaceae</taxon>
        <taxon>Enterovirga</taxon>
    </lineage>
</organism>
<dbReference type="InterPro" id="IPR054189">
    <property type="entry name" value="DUF6894"/>
</dbReference>
<evidence type="ECO:0000256" key="1">
    <source>
        <dbReference type="SAM" id="Coils"/>
    </source>
</evidence>
<name>A0A849I4G4_9HYPH</name>
<comment type="caution">
    <text evidence="3">The sequence shown here is derived from an EMBL/GenBank/DDBJ whole genome shotgun (WGS) entry which is preliminary data.</text>
</comment>
<dbReference type="Pfam" id="PF21834">
    <property type="entry name" value="DUF6894"/>
    <property type="match status" value="1"/>
</dbReference>
<proteinExistence type="predicted"/>
<evidence type="ECO:0000313" key="4">
    <source>
        <dbReference type="Proteomes" id="UP000564885"/>
    </source>
</evidence>